<evidence type="ECO:0000313" key="1">
    <source>
        <dbReference type="EMBL" id="KAJ8708746.1"/>
    </source>
</evidence>
<dbReference type="Proteomes" id="UP001231649">
    <property type="component" value="Chromosome 25"/>
</dbReference>
<accession>A0ACC2Q6P9</accession>
<organism evidence="1 2">
    <name type="scientific">Mythimna loreyi</name>
    <dbReference type="NCBI Taxonomy" id="667449"/>
    <lineage>
        <taxon>Eukaryota</taxon>
        <taxon>Metazoa</taxon>
        <taxon>Ecdysozoa</taxon>
        <taxon>Arthropoda</taxon>
        <taxon>Hexapoda</taxon>
        <taxon>Insecta</taxon>
        <taxon>Pterygota</taxon>
        <taxon>Neoptera</taxon>
        <taxon>Endopterygota</taxon>
        <taxon>Lepidoptera</taxon>
        <taxon>Glossata</taxon>
        <taxon>Ditrysia</taxon>
        <taxon>Noctuoidea</taxon>
        <taxon>Noctuidae</taxon>
        <taxon>Noctuinae</taxon>
        <taxon>Hadenini</taxon>
        <taxon>Mythimna</taxon>
    </lineage>
</organism>
<comment type="caution">
    <text evidence="1">The sequence shown here is derived from an EMBL/GenBank/DDBJ whole genome shotgun (WGS) entry which is preliminary data.</text>
</comment>
<protein>
    <submittedName>
        <fullName evidence="1">Uncharacterized protein</fullName>
    </submittedName>
</protein>
<keyword evidence="2" id="KW-1185">Reference proteome</keyword>
<sequence length="396" mass="44948">MKSVVLLSFVFLGLASATVEGPIISSPELLSPKRDPNELPLAEKCNPDWCKLPKCRCSGTDIPGGLSPRITPQFITITFSNGINVRNIQTYREILYGRKNFNGCPLGATFYVSHEYTDYTLVNELYNQGYEIALNSISHRTPQAYWAKANYSIIKEEIADQRIQMAHFANISQASIKGVRLPFLQMSGNSSFQVMADYGFDYDASWPTVTRNFWPYSLDYATTQYCKSPPCPTASIPNTWVQPMVSWIDSNGNPCGMVDGCHSTPDLNDVDGWYWFIVRNFNIHYHSNRAPFGFHIHEWFLSSNPAVKAALVSFMNTIRGLNDVFIVNSSEVLKWVRNPIPVAQYRAKPCREWRPTTCFIRSCGPVVGEHNGMNYWMRLCNRCPRVYPWTGNPLGI</sequence>
<evidence type="ECO:0000313" key="2">
    <source>
        <dbReference type="Proteomes" id="UP001231649"/>
    </source>
</evidence>
<dbReference type="EMBL" id="CM056801">
    <property type="protein sequence ID" value="KAJ8708746.1"/>
    <property type="molecule type" value="Genomic_DNA"/>
</dbReference>
<reference evidence="1" key="1">
    <citation type="submission" date="2023-03" db="EMBL/GenBank/DDBJ databases">
        <title>Chromosome-level genomes of two armyworms, Mythimna separata and Mythimna loreyi, provide insights into the biosynthesis and reception of sex pheromones.</title>
        <authorList>
            <person name="Zhao H."/>
        </authorList>
    </citation>
    <scope>NUCLEOTIDE SEQUENCE</scope>
    <source>
        <strain evidence="1">BeijingLab</strain>
    </source>
</reference>
<gene>
    <name evidence="1" type="ORF">PYW08_010128</name>
</gene>
<proteinExistence type="predicted"/>
<name>A0ACC2Q6P9_9NEOP</name>